<proteinExistence type="predicted"/>
<protein>
    <recommendedName>
        <fullName evidence="2">SAP domain-containing protein</fullName>
    </recommendedName>
</protein>
<feature type="domain" description="SAP" evidence="2">
    <location>
        <begin position="304"/>
        <end position="338"/>
    </location>
</feature>
<dbReference type="Proteomes" id="UP001530293">
    <property type="component" value="Unassembled WGS sequence"/>
</dbReference>
<reference evidence="3 4" key="1">
    <citation type="submission" date="2024-10" db="EMBL/GenBank/DDBJ databases">
        <title>Updated reference genomes for cyclostephanoid diatoms.</title>
        <authorList>
            <person name="Roberts W.R."/>
            <person name="Alverson A.J."/>
        </authorList>
    </citation>
    <scope>NUCLEOTIDE SEQUENCE [LARGE SCALE GENOMIC DNA]</scope>
    <source>
        <strain evidence="3 4">AJA232-27</strain>
    </source>
</reference>
<dbReference type="SUPFAM" id="SSF68906">
    <property type="entry name" value="SAP domain"/>
    <property type="match status" value="1"/>
</dbReference>
<keyword evidence="1" id="KW-0732">Signal</keyword>
<dbReference type="InterPro" id="IPR036361">
    <property type="entry name" value="SAP_dom_sf"/>
</dbReference>
<gene>
    <name evidence="3" type="ORF">ACHAWU_001811</name>
</gene>
<organism evidence="3 4">
    <name type="scientific">Discostella pseudostelligera</name>
    <dbReference type="NCBI Taxonomy" id="259834"/>
    <lineage>
        <taxon>Eukaryota</taxon>
        <taxon>Sar</taxon>
        <taxon>Stramenopiles</taxon>
        <taxon>Ochrophyta</taxon>
        <taxon>Bacillariophyta</taxon>
        <taxon>Coscinodiscophyceae</taxon>
        <taxon>Thalassiosirophycidae</taxon>
        <taxon>Stephanodiscales</taxon>
        <taxon>Stephanodiscaceae</taxon>
        <taxon>Discostella</taxon>
    </lineage>
</organism>
<feature type="chain" id="PRO_5044764116" description="SAP domain-containing protein" evidence="1">
    <location>
        <begin position="27"/>
        <end position="351"/>
    </location>
</feature>
<keyword evidence="4" id="KW-1185">Reference proteome</keyword>
<evidence type="ECO:0000256" key="1">
    <source>
        <dbReference type="SAM" id="SignalP"/>
    </source>
</evidence>
<comment type="caution">
    <text evidence="3">The sequence shown here is derived from an EMBL/GenBank/DDBJ whole genome shotgun (WGS) entry which is preliminary data.</text>
</comment>
<dbReference type="Gene3D" id="1.10.720.30">
    <property type="entry name" value="SAP domain"/>
    <property type="match status" value="1"/>
</dbReference>
<dbReference type="EMBL" id="JALLBG020000162">
    <property type="protein sequence ID" value="KAL3761022.1"/>
    <property type="molecule type" value="Genomic_DNA"/>
</dbReference>
<dbReference type="InterPro" id="IPR003034">
    <property type="entry name" value="SAP_dom"/>
</dbReference>
<evidence type="ECO:0000313" key="3">
    <source>
        <dbReference type="EMBL" id="KAL3761022.1"/>
    </source>
</evidence>
<dbReference type="AlphaFoldDB" id="A0ABD3MBP5"/>
<accession>A0ABD3MBP5</accession>
<feature type="signal peptide" evidence="1">
    <location>
        <begin position="1"/>
        <end position="26"/>
    </location>
</feature>
<evidence type="ECO:0000259" key="2">
    <source>
        <dbReference type="PROSITE" id="PS50800"/>
    </source>
</evidence>
<dbReference type="SMART" id="SM00513">
    <property type="entry name" value="SAP"/>
    <property type="match status" value="1"/>
</dbReference>
<name>A0ABD3MBP5_9STRA</name>
<dbReference type="PROSITE" id="PS50800">
    <property type="entry name" value="SAP"/>
    <property type="match status" value="1"/>
</dbReference>
<sequence>MLPTTPMTLAIRIIGCLAAFVSLASSFSNNIDTLTVSSLHLHQHTGRWSTHHGILSRLHARSSNKGKEASKVDFDIPTQVIQHSALAQVLANQYGFDISTVQPSSKKTGAKITAADVEYHAWKISQPPCTSEALEAAYSIGLDLNELYDDDDREYEMNMDDIQLYLDNSRSLQMASQVKKRNVGSNAPKKIERKLKALDKRVEQNVEKLTYKAMQAAMTVTDGIVQQVQSQIGKVVQNPPANILKGNVNNEIETVADFDMELALEIQEALSIAEESSSVGLKPDHRQICNSGDDKGDSYAMEELQNMTCAQLKDELRQRGMKMTGKKADLVERLLYWADPVTSPNDSSRND</sequence>
<dbReference type="Pfam" id="PF02037">
    <property type="entry name" value="SAP"/>
    <property type="match status" value="1"/>
</dbReference>
<evidence type="ECO:0000313" key="4">
    <source>
        <dbReference type="Proteomes" id="UP001530293"/>
    </source>
</evidence>